<feature type="transmembrane region" description="Helical" evidence="3">
    <location>
        <begin position="80"/>
        <end position="98"/>
    </location>
</feature>
<keyword evidence="3" id="KW-0812">Transmembrane</keyword>
<feature type="coiled-coil region" evidence="1">
    <location>
        <begin position="253"/>
        <end position="280"/>
    </location>
</feature>
<protein>
    <submittedName>
        <fullName evidence="4">Uncharacterized protein</fullName>
    </submittedName>
</protein>
<feature type="transmembrane region" description="Helical" evidence="3">
    <location>
        <begin position="150"/>
        <end position="170"/>
    </location>
</feature>
<dbReference type="AlphaFoldDB" id="A0A1B6KNI8"/>
<feature type="region of interest" description="Disordered" evidence="2">
    <location>
        <begin position="192"/>
        <end position="217"/>
    </location>
</feature>
<organism evidence="4">
    <name type="scientific">Graphocephala atropunctata</name>
    <dbReference type="NCBI Taxonomy" id="36148"/>
    <lineage>
        <taxon>Eukaryota</taxon>
        <taxon>Metazoa</taxon>
        <taxon>Ecdysozoa</taxon>
        <taxon>Arthropoda</taxon>
        <taxon>Hexapoda</taxon>
        <taxon>Insecta</taxon>
        <taxon>Pterygota</taxon>
        <taxon>Neoptera</taxon>
        <taxon>Paraneoptera</taxon>
        <taxon>Hemiptera</taxon>
        <taxon>Auchenorrhyncha</taxon>
        <taxon>Membracoidea</taxon>
        <taxon>Cicadellidae</taxon>
        <taxon>Cicadellinae</taxon>
        <taxon>Cicadellini</taxon>
        <taxon>Graphocephala</taxon>
    </lineage>
</organism>
<evidence type="ECO:0000256" key="3">
    <source>
        <dbReference type="SAM" id="Phobius"/>
    </source>
</evidence>
<dbReference type="EMBL" id="GEBQ01026955">
    <property type="protein sequence ID" value="JAT13022.1"/>
    <property type="molecule type" value="Transcribed_RNA"/>
</dbReference>
<evidence type="ECO:0000256" key="2">
    <source>
        <dbReference type="SAM" id="MobiDB-lite"/>
    </source>
</evidence>
<keyword evidence="3" id="KW-0472">Membrane</keyword>
<gene>
    <name evidence="4" type="ORF">g.7786</name>
</gene>
<evidence type="ECO:0000313" key="4">
    <source>
        <dbReference type="EMBL" id="JAT13022.1"/>
    </source>
</evidence>
<accession>A0A1B6KNI8</accession>
<reference evidence="4" key="1">
    <citation type="submission" date="2015-11" db="EMBL/GenBank/DDBJ databases">
        <title>De novo transcriptome assembly of four potential Pierce s Disease insect vectors from Arizona vineyards.</title>
        <authorList>
            <person name="Tassone E.E."/>
        </authorList>
    </citation>
    <scope>NUCLEOTIDE SEQUENCE</scope>
</reference>
<feature type="transmembrane region" description="Helical" evidence="3">
    <location>
        <begin position="24"/>
        <end position="43"/>
    </location>
</feature>
<keyword evidence="3" id="KW-1133">Transmembrane helix</keyword>
<sequence length="403" mass="45897">MEPNESLGSIVDKGWGVVTPNTELLVFMFFGVLATIAESVGFWPELRLTELFSEQLQGELHPKLKNFTFTISDSVDVIRLYSVHIYLSAYMLLPYPLLTEKQKVLLVPWLLCGALRSVLLNLLTSLMGILLCSSFHSLNYPCLEYSVLHGMELCVSIFLWTTVHNFYFYLDSRPVNNLEQVLKSIHKSGRRSMLTKDSEQSVNQISDNETDEDWDPGNEATLVERAAMAWIAREILESGGEYVNDSQFSQFLALKATMELRQILKELAEMTREKRRKKGTTAERVRESLEFCRKAAMRYGGPSPRTSRSEGQAFEQSPKLSWRDRIRNIKPLVNLGKPYVEDDTSLDQVLEEISEIPILDTDVVMIDPSVEEQAESLLPNTDHIVQKEVEKDISGGMMETKDI</sequence>
<proteinExistence type="predicted"/>
<evidence type="ECO:0000256" key="1">
    <source>
        <dbReference type="SAM" id="Coils"/>
    </source>
</evidence>
<keyword evidence="1" id="KW-0175">Coiled coil</keyword>
<name>A0A1B6KNI8_9HEMI</name>